<evidence type="ECO:0000256" key="5">
    <source>
        <dbReference type="ARBA" id="ARBA00023288"/>
    </source>
</evidence>
<dbReference type="AlphaFoldDB" id="A0A4Y8M4W4"/>
<dbReference type="PANTHER" id="PTHR43649:SF33">
    <property type="entry name" value="POLYGALACTURONAN_RHAMNOGALACTURONAN-BINDING PROTEIN YTCQ"/>
    <property type="match status" value="1"/>
</dbReference>
<evidence type="ECO:0000256" key="2">
    <source>
        <dbReference type="ARBA" id="ARBA00022729"/>
    </source>
</evidence>
<accession>A0A4Y8M4W4</accession>
<evidence type="ECO:0000313" key="7">
    <source>
        <dbReference type="EMBL" id="TFE29401.1"/>
    </source>
</evidence>
<dbReference type="InterPro" id="IPR006059">
    <property type="entry name" value="SBP"/>
</dbReference>
<protein>
    <submittedName>
        <fullName evidence="7">Extracellular solute-binding protein</fullName>
    </submittedName>
</protein>
<reference evidence="7 8" key="1">
    <citation type="submission" date="2019-03" db="EMBL/GenBank/DDBJ databases">
        <title>Cohnella endophytica sp. nov., a novel endophytic bacterium isolated from bark of Sonneratia apetala.</title>
        <authorList>
            <person name="Tuo L."/>
        </authorList>
    </citation>
    <scope>NUCLEOTIDE SEQUENCE [LARGE SCALE GENOMIC DNA]</scope>
    <source>
        <strain evidence="7 8">CCTCC AB 208254</strain>
    </source>
</reference>
<dbReference type="EMBL" id="SOMN01000004">
    <property type="protein sequence ID" value="TFE29401.1"/>
    <property type="molecule type" value="Genomic_DNA"/>
</dbReference>
<name>A0A4Y8M4W4_9BACL</name>
<keyword evidence="5" id="KW-0449">Lipoprotein</keyword>
<dbReference type="OrthoDB" id="2640066at2"/>
<evidence type="ECO:0000256" key="1">
    <source>
        <dbReference type="ARBA" id="ARBA00022475"/>
    </source>
</evidence>
<dbReference type="SUPFAM" id="SSF53850">
    <property type="entry name" value="Periplasmic binding protein-like II"/>
    <property type="match status" value="1"/>
</dbReference>
<evidence type="ECO:0000256" key="4">
    <source>
        <dbReference type="ARBA" id="ARBA00023139"/>
    </source>
</evidence>
<dbReference type="Pfam" id="PF01547">
    <property type="entry name" value="SBP_bac_1"/>
    <property type="match status" value="1"/>
</dbReference>
<keyword evidence="4" id="KW-0564">Palmitate</keyword>
<keyword evidence="1" id="KW-1003">Cell membrane</keyword>
<organism evidence="7 8">
    <name type="scientific">Cohnella luojiensis</name>
    <dbReference type="NCBI Taxonomy" id="652876"/>
    <lineage>
        <taxon>Bacteria</taxon>
        <taxon>Bacillati</taxon>
        <taxon>Bacillota</taxon>
        <taxon>Bacilli</taxon>
        <taxon>Bacillales</taxon>
        <taxon>Paenibacillaceae</taxon>
        <taxon>Cohnella</taxon>
    </lineage>
</organism>
<dbReference type="Gene3D" id="3.40.190.10">
    <property type="entry name" value="Periplasmic binding protein-like II"/>
    <property type="match status" value="1"/>
</dbReference>
<proteinExistence type="predicted"/>
<dbReference type="InterPro" id="IPR050490">
    <property type="entry name" value="Bact_solute-bd_prot1"/>
</dbReference>
<dbReference type="RefSeq" id="WP_135151095.1">
    <property type="nucleotide sequence ID" value="NZ_SOMN01000004.1"/>
</dbReference>
<evidence type="ECO:0000313" key="8">
    <source>
        <dbReference type="Proteomes" id="UP000297900"/>
    </source>
</evidence>
<keyword evidence="3" id="KW-0472">Membrane</keyword>
<feature type="domain" description="DUF3502" evidence="6">
    <location>
        <begin position="441"/>
        <end position="501"/>
    </location>
</feature>
<dbReference type="PANTHER" id="PTHR43649">
    <property type="entry name" value="ARABINOSE-BINDING PROTEIN-RELATED"/>
    <property type="match status" value="1"/>
</dbReference>
<dbReference type="InterPro" id="IPR022627">
    <property type="entry name" value="DUF3502"/>
</dbReference>
<gene>
    <name evidence="7" type="ORF">E2980_05225</name>
</gene>
<sequence>MPTIQIRIRVIIVMAALMLIEMILASCSKQGDQSPTLTPRTEVTLKFYFGGEKKAATDEVWNKVGEYVQSKGLDVKFDVHFIPFTDFKEKMLIKAAAGDKWDMNFDADWQSYKQMVARGSYLPLNDLLPRYAPNLFRKYEELGTLEAATLNGEIVGLPWTLKMNERPFVGWRVDLAEKAGIVRPPNSIRTIEDLDVLLHELKDAFPNVKLSRTPPLSLYLTRDEWVDLAFHGLGFYLNDPKMTVQAIEQQPFYLESAFMSKRWNDYKILNRDATIDNENGADQWRNGKLLFTITSHEWATADPGFVDPSFRQQMSLIYPEKRHVNRTALANVLAINRNSEHPDLVLRFLDLIETDQVLYDLVQYGIEGKTYVLSGEAAEYPQGMQYITSNYMEWDSRWAFWKPRFMRPTPTYPGDFWVKEAEFAGMPMNINSPVDGLLISDDRIKDEVARRDRLANEVGKPIEFGKTDNVEHEVANYARMQRESGLDKIIAEVQRQVDEYMANKD</sequence>
<evidence type="ECO:0000256" key="3">
    <source>
        <dbReference type="ARBA" id="ARBA00023136"/>
    </source>
</evidence>
<comment type="caution">
    <text evidence="7">The sequence shown here is derived from an EMBL/GenBank/DDBJ whole genome shotgun (WGS) entry which is preliminary data.</text>
</comment>
<dbReference type="Pfam" id="PF12010">
    <property type="entry name" value="DUF3502"/>
    <property type="match status" value="1"/>
</dbReference>
<keyword evidence="2" id="KW-0732">Signal</keyword>
<keyword evidence="8" id="KW-1185">Reference proteome</keyword>
<evidence type="ECO:0000259" key="6">
    <source>
        <dbReference type="Pfam" id="PF12010"/>
    </source>
</evidence>
<dbReference type="Proteomes" id="UP000297900">
    <property type="component" value="Unassembled WGS sequence"/>
</dbReference>